<name>A0A326S025_9BACT</name>
<reference evidence="3 4" key="1">
    <citation type="submission" date="2018-06" db="EMBL/GenBank/DDBJ databases">
        <title>Genomic Encyclopedia of Archaeal and Bacterial Type Strains, Phase II (KMG-II): from individual species to whole genera.</title>
        <authorList>
            <person name="Goeker M."/>
        </authorList>
    </citation>
    <scope>NUCLEOTIDE SEQUENCE [LARGE SCALE GENOMIC DNA]</scope>
    <source>
        <strain evidence="3 4">T4</strain>
    </source>
</reference>
<gene>
    <name evidence="3" type="ORF">CLV31_101461</name>
    <name evidence="2" type="ORF">CLV31_1161</name>
</gene>
<accession>A0A326S025</accession>
<feature type="region of interest" description="Disordered" evidence="1">
    <location>
        <begin position="1"/>
        <end position="21"/>
    </location>
</feature>
<evidence type="ECO:0000313" key="4">
    <source>
        <dbReference type="Proteomes" id="UP000248917"/>
    </source>
</evidence>
<sequence length="57" mass="6441">DQFPQQSGKRTPGKPRKILPNEHLSNLGGFTFQNVQEKPEIGQIEKEMSDYSILVGQ</sequence>
<dbReference type="AlphaFoldDB" id="A0A326S025"/>
<evidence type="ECO:0000313" key="2">
    <source>
        <dbReference type="EMBL" id="PZV78572.1"/>
    </source>
</evidence>
<dbReference type="Proteomes" id="UP000248917">
    <property type="component" value="Unassembled WGS sequence"/>
</dbReference>
<organism evidence="3 4">
    <name type="scientific">Algoriphagus aquaeductus</name>
    <dbReference type="NCBI Taxonomy" id="475299"/>
    <lineage>
        <taxon>Bacteria</taxon>
        <taxon>Pseudomonadati</taxon>
        <taxon>Bacteroidota</taxon>
        <taxon>Cytophagia</taxon>
        <taxon>Cytophagales</taxon>
        <taxon>Cyclobacteriaceae</taxon>
        <taxon>Algoriphagus</taxon>
    </lineage>
</organism>
<evidence type="ECO:0000256" key="1">
    <source>
        <dbReference type="SAM" id="MobiDB-lite"/>
    </source>
</evidence>
<protein>
    <submittedName>
        <fullName evidence="3">Uncharacterized protein</fullName>
    </submittedName>
</protein>
<keyword evidence="4" id="KW-1185">Reference proteome</keyword>
<dbReference type="EMBL" id="QKTX01000016">
    <property type="protein sequence ID" value="PZV78572.1"/>
    <property type="molecule type" value="Genomic_DNA"/>
</dbReference>
<evidence type="ECO:0000313" key="3">
    <source>
        <dbReference type="EMBL" id="PZV87584.1"/>
    </source>
</evidence>
<comment type="caution">
    <text evidence="3">The sequence shown here is derived from an EMBL/GenBank/DDBJ whole genome shotgun (WGS) entry which is preliminary data.</text>
</comment>
<proteinExistence type="predicted"/>
<feature type="non-terminal residue" evidence="3">
    <location>
        <position position="1"/>
    </location>
</feature>
<dbReference type="EMBL" id="QKTX01000001">
    <property type="protein sequence ID" value="PZV87584.1"/>
    <property type="molecule type" value="Genomic_DNA"/>
</dbReference>